<evidence type="ECO:0000256" key="1">
    <source>
        <dbReference type="RuleBase" id="RU369002"/>
    </source>
</evidence>
<dbReference type="EMBL" id="JOKZ01000758">
    <property type="protein sequence ID" value="KKO96718.1"/>
    <property type="molecule type" value="Genomic_DNA"/>
</dbReference>
<comment type="caution">
    <text evidence="3">The sequence shown here is derived from an EMBL/GenBank/DDBJ whole genome shotgun (WGS) entry which is preliminary data.</text>
</comment>
<dbReference type="GO" id="GO:0005737">
    <property type="term" value="C:cytoplasm"/>
    <property type="evidence" value="ECO:0007669"/>
    <property type="project" value="UniProtKB-SubCell"/>
</dbReference>
<dbReference type="GO" id="GO:0005634">
    <property type="term" value="C:nucleus"/>
    <property type="evidence" value="ECO:0007669"/>
    <property type="project" value="UniProtKB-SubCell"/>
</dbReference>
<dbReference type="PROSITE" id="PS50177">
    <property type="entry name" value="NTF2_DOMAIN"/>
    <property type="match status" value="1"/>
</dbReference>
<dbReference type="PANTHER" id="PTHR12612">
    <property type="entry name" value="NUCLEAR TRANSPORT FACTOR 2"/>
    <property type="match status" value="1"/>
</dbReference>
<comment type="subcellular location">
    <subcellularLocation>
        <location evidence="1">Cytoplasm</location>
    </subcellularLocation>
    <subcellularLocation>
        <location evidence="1">Nucleus</location>
    </subcellularLocation>
</comment>
<keyword evidence="1" id="KW-0653">Protein transport</keyword>
<dbReference type="Proteomes" id="UP000034112">
    <property type="component" value="Unassembled WGS sequence"/>
</dbReference>
<accession>A0A0F9ZUH1</accession>
<dbReference type="InterPro" id="IPR045875">
    <property type="entry name" value="NTF2"/>
</dbReference>
<dbReference type="GO" id="GO:0015031">
    <property type="term" value="P:protein transport"/>
    <property type="evidence" value="ECO:0007669"/>
    <property type="project" value="UniProtKB-KW"/>
</dbReference>
<gene>
    <name evidence="3" type="ORF">THAR02_11175</name>
</gene>
<dbReference type="GO" id="GO:0006913">
    <property type="term" value="P:nucleocytoplasmic transport"/>
    <property type="evidence" value="ECO:0007669"/>
    <property type="project" value="UniProtKB-UniRule"/>
</dbReference>
<dbReference type="InterPro" id="IPR018222">
    <property type="entry name" value="Nuclear_transport_factor_2_euk"/>
</dbReference>
<organism evidence="3 4">
    <name type="scientific">Trichoderma harzianum</name>
    <name type="common">Hypocrea lixii</name>
    <dbReference type="NCBI Taxonomy" id="5544"/>
    <lineage>
        <taxon>Eukaryota</taxon>
        <taxon>Fungi</taxon>
        <taxon>Dikarya</taxon>
        <taxon>Ascomycota</taxon>
        <taxon>Pezizomycotina</taxon>
        <taxon>Sordariomycetes</taxon>
        <taxon>Hypocreomycetidae</taxon>
        <taxon>Hypocreales</taxon>
        <taxon>Hypocreaceae</taxon>
        <taxon>Trichoderma</taxon>
    </lineage>
</organism>
<dbReference type="SUPFAM" id="SSF54427">
    <property type="entry name" value="NTF2-like"/>
    <property type="match status" value="1"/>
</dbReference>
<evidence type="ECO:0000259" key="2">
    <source>
        <dbReference type="PROSITE" id="PS50177"/>
    </source>
</evidence>
<dbReference type="Gene3D" id="3.10.450.50">
    <property type="match status" value="1"/>
</dbReference>
<dbReference type="OMA" id="HIKFSQM"/>
<dbReference type="AlphaFoldDB" id="A0A0F9ZUH1"/>
<name>A0A0F9ZUH1_TRIHA</name>
<keyword evidence="1" id="KW-0963">Cytoplasm</keyword>
<reference evidence="4" key="1">
    <citation type="journal article" date="2015" name="Genome Announc.">
        <title>Draft whole-genome sequence of the biocontrol agent Trichoderma harzianum T6776.</title>
        <authorList>
            <person name="Baroncelli R."/>
            <person name="Piaggeschi G."/>
            <person name="Fiorini L."/>
            <person name="Bertolini E."/>
            <person name="Zapparata A."/>
            <person name="Pe M.E."/>
            <person name="Sarrocco S."/>
            <person name="Vannacci G."/>
        </authorList>
    </citation>
    <scope>NUCLEOTIDE SEQUENCE [LARGE SCALE GENOMIC DNA]</scope>
    <source>
        <strain evidence="4">T6776</strain>
    </source>
</reference>
<keyword evidence="1" id="KW-0539">Nucleus</keyword>
<dbReference type="Pfam" id="PF02136">
    <property type="entry name" value="NTF2"/>
    <property type="match status" value="1"/>
</dbReference>
<comment type="function">
    <text evidence="1">Has a role in nuclear-cytoplasmic transport of proteins and mRNAs.</text>
</comment>
<protein>
    <recommendedName>
        <fullName evidence="1">NTF2-related export protein</fullName>
    </recommendedName>
</protein>
<evidence type="ECO:0000313" key="3">
    <source>
        <dbReference type="EMBL" id="KKO96718.1"/>
    </source>
</evidence>
<proteinExistence type="predicted"/>
<dbReference type="OrthoDB" id="6507044at2759"/>
<dbReference type="InterPro" id="IPR002075">
    <property type="entry name" value="NTF2_dom"/>
</dbReference>
<dbReference type="GO" id="GO:0051028">
    <property type="term" value="P:mRNA transport"/>
    <property type="evidence" value="ECO:0007669"/>
    <property type="project" value="UniProtKB-UniRule"/>
</dbReference>
<evidence type="ECO:0000313" key="4">
    <source>
        <dbReference type="Proteomes" id="UP000034112"/>
    </source>
</evidence>
<dbReference type="InterPro" id="IPR032710">
    <property type="entry name" value="NTF2-like_dom_sf"/>
</dbReference>
<feature type="domain" description="NTF2" evidence="2">
    <location>
        <begin position="11"/>
        <end position="148"/>
    </location>
</feature>
<keyword evidence="1" id="KW-0813">Transport</keyword>
<sequence>MCAKGLPPDELASQFASKYYGDLQADRDSFVKLYYVCSPPACKPPGVMHLRQSPLTTFQRENSTLTFESETCQGVEAIRQKWTAPYLDTARYQITTTNAQRVSGDFVMILVTGLIQLTENDAAIPFAHSFLINMDSYGFFCNNDVFKLVY</sequence>